<dbReference type="PANTHER" id="PTHR15681">
    <property type="entry name" value="MAD2L1-BINDING PROTEIN"/>
    <property type="match status" value="1"/>
</dbReference>
<dbReference type="AlphaFoldDB" id="A0A0P1BMJ1"/>
<feature type="region of interest" description="Disordered" evidence="1">
    <location>
        <begin position="408"/>
        <end position="430"/>
    </location>
</feature>
<feature type="region of interest" description="Disordered" evidence="1">
    <location>
        <begin position="504"/>
        <end position="536"/>
    </location>
</feature>
<protein>
    <submittedName>
        <fullName evidence="2">Uncharacterized protein</fullName>
    </submittedName>
</protein>
<feature type="compositionally biased region" description="Low complexity" evidence="1">
    <location>
        <begin position="504"/>
        <end position="517"/>
    </location>
</feature>
<dbReference type="EMBL" id="CCYA01000254">
    <property type="protein sequence ID" value="CEH17287.1"/>
    <property type="molecule type" value="Genomic_DNA"/>
</dbReference>
<sequence>MHAVTTLGIPSHERLSSLHITSLSSRTSGHQPSSSKDAQDRSLVASLSVAALHHVLYARAQIPEPVALLQRQQTSMISTERSAAVLKSARARKRAKLLASLLRFSDALAAALDAFADLPSTSDRAHDVPLLIVIGPSLMLPRAISHVYLKDAVAGSESVGGVAASAEPAPGKEQVGKSSSRLRSALERQLVRFLVERDNGDDEVNGGKLGIGAPLGSHKTHVLLRAPSEFSAPGWAPKRNLRLDLRGFEARTHVTVESESMIREGHAVGLLHSSMDGTEGITDTAGQPGEQSMSLSHHLDQAAADTNAMDNEEAELAALAQALSPVKRRAHVAGSNLPAVPSGSRPVLGRVVSQGSHTTDYASTLSPLSKKRCLAPPLSCDEPRHHLVGPQAPFLDLSNAPYCGTDRASTSLDSYDTDTSASPTEERSAKRLLDVSTALEGLSLGQKHLSATAGGHSDTEKTDFVLSDADRTSLSDDLAVPAASRPSRIMPKNMRTNSLLARARLSATSNSSSRASTPSDEHRNNSKPPKRAPPLAGGFVVDCGLSSGMVCDPEQGLSSDQARHGAASKGTGGMWFVCETVIPSFS</sequence>
<feature type="region of interest" description="Disordered" evidence="1">
    <location>
        <begin position="162"/>
        <end position="181"/>
    </location>
</feature>
<dbReference type="InterPro" id="IPR053729">
    <property type="entry name" value="MAD2L1BP_domain_sf"/>
</dbReference>
<dbReference type="Proteomes" id="UP000054845">
    <property type="component" value="Unassembled WGS sequence"/>
</dbReference>
<dbReference type="InterPro" id="IPR009511">
    <property type="entry name" value="MAD1/Cdc20-bound-Mad2-bd"/>
</dbReference>
<dbReference type="GO" id="GO:0005634">
    <property type="term" value="C:nucleus"/>
    <property type="evidence" value="ECO:0007669"/>
    <property type="project" value="InterPro"/>
</dbReference>
<organism evidence="2 3">
    <name type="scientific">Ceraceosorus bombacis</name>
    <dbReference type="NCBI Taxonomy" id="401625"/>
    <lineage>
        <taxon>Eukaryota</taxon>
        <taxon>Fungi</taxon>
        <taxon>Dikarya</taxon>
        <taxon>Basidiomycota</taxon>
        <taxon>Ustilaginomycotina</taxon>
        <taxon>Exobasidiomycetes</taxon>
        <taxon>Ceraceosorales</taxon>
        <taxon>Ceraceosoraceae</taxon>
        <taxon>Ceraceosorus</taxon>
    </lineage>
</organism>
<evidence type="ECO:0000313" key="3">
    <source>
        <dbReference type="Proteomes" id="UP000054845"/>
    </source>
</evidence>
<feature type="compositionally biased region" description="Low complexity" evidence="1">
    <location>
        <begin position="409"/>
        <end position="422"/>
    </location>
</feature>
<dbReference type="GO" id="GO:0007096">
    <property type="term" value="P:regulation of exit from mitosis"/>
    <property type="evidence" value="ECO:0007669"/>
    <property type="project" value="InterPro"/>
</dbReference>
<evidence type="ECO:0000313" key="2">
    <source>
        <dbReference type="EMBL" id="CEH17287.1"/>
    </source>
</evidence>
<feature type="region of interest" description="Disordered" evidence="1">
    <location>
        <begin position="335"/>
        <end position="367"/>
    </location>
</feature>
<dbReference type="OrthoDB" id="3366946at2759"/>
<name>A0A0P1BMJ1_9BASI</name>
<dbReference type="Gene3D" id="3.30.900.20">
    <property type="match status" value="1"/>
</dbReference>
<reference evidence="2 3" key="1">
    <citation type="submission" date="2014-09" db="EMBL/GenBank/DDBJ databases">
        <authorList>
            <person name="Magalhaes I.L.F."/>
            <person name="Oliveira U."/>
            <person name="Santos F.R."/>
            <person name="Vidigal T.H.D.A."/>
            <person name="Brescovit A.D."/>
            <person name="Santos A.J."/>
        </authorList>
    </citation>
    <scope>NUCLEOTIDE SEQUENCE [LARGE SCALE GENOMIC DNA]</scope>
</reference>
<evidence type="ECO:0000256" key="1">
    <source>
        <dbReference type="SAM" id="MobiDB-lite"/>
    </source>
</evidence>
<proteinExistence type="predicted"/>
<feature type="compositionally biased region" description="Polar residues" evidence="1">
    <location>
        <begin position="353"/>
        <end position="367"/>
    </location>
</feature>
<accession>A0A0P1BMJ1</accession>
<keyword evidence="3" id="KW-1185">Reference proteome</keyword>
<dbReference type="PANTHER" id="PTHR15681:SF1">
    <property type="entry name" value="MAD2L1-BINDING PROTEIN"/>
    <property type="match status" value="1"/>
</dbReference>